<dbReference type="Proteomes" id="UP001369082">
    <property type="component" value="Unassembled WGS sequence"/>
</dbReference>
<feature type="region of interest" description="Disordered" evidence="1">
    <location>
        <begin position="387"/>
        <end position="406"/>
    </location>
</feature>
<keyword evidence="2" id="KW-1133">Transmembrane helix</keyword>
<keyword evidence="2" id="KW-0812">Transmembrane</keyword>
<feature type="chain" id="PRO_5046867502" evidence="3">
    <location>
        <begin position="24"/>
        <end position="569"/>
    </location>
</feature>
<keyword evidence="5" id="KW-1185">Reference proteome</keyword>
<dbReference type="InterPro" id="IPR025738">
    <property type="entry name" value="BatD"/>
</dbReference>
<feature type="signal peptide" evidence="3">
    <location>
        <begin position="1"/>
        <end position="23"/>
    </location>
</feature>
<accession>A0ABU9GLX4</accession>
<evidence type="ECO:0000256" key="2">
    <source>
        <dbReference type="SAM" id="Phobius"/>
    </source>
</evidence>
<dbReference type="Pfam" id="PF13584">
    <property type="entry name" value="BatD"/>
    <property type="match status" value="1"/>
</dbReference>
<evidence type="ECO:0000313" key="4">
    <source>
        <dbReference type="EMBL" id="MEL0628313.1"/>
    </source>
</evidence>
<evidence type="ECO:0000313" key="5">
    <source>
        <dbReference type="Proteomes" id="UP001369082"/>
    </source>
</evidence>
<evidence type="ECO:0000256" key="1">
    <source>
        <dbReference type="SAM" id="MobiDB-lite"/>
    </source>
</evidence>
<dbReference type="EMBL" id="JBAKAZ010000004">
    <property type="protein sequence ID" value="MEL0628313.1"/>
    <property type="molecule type" value="Genomic_DNA"/>
</dbReference>
<sequence>MPFLTKCFNIILFVFILNTPVFAQTEAIASVSDNSVVKGDLFRLTVTVNDTGSQYRVDTSALENNFKVSSPSRQQETIYDNGDWKKRLTWSYTLQATKTGTFVIPPLKIGDVSTQPIEIKVSDAKPADYSTTDDAIFIENTINKNNTYINQPAILESKIYVSGRFTNGQIQPPQLDGAEIEQISGNNSNIVKNGIRYELYTYQYKITPSTSGELNIDSPILTGSVYKTIRANSFQQRMASVPVNIRGNNISLKVNEMPADYQPGWLISEDVRLKENNNLQEKEHFVGEPITRSISLQAASVDLEKMPEIKLNYDNSVRYYPDKDELTQGRANNTIYSQRTITHAIIADKSGPLVLPEIKVSWWNSQTQQQEVATLPAQTIMIKPSTTSVETTQPTQQTSVTPTTQNNSVAVEKEAVNTTVKESSPSQVMPWKISTLVLLCLLILMIIYHLYTRKTSRPIDVKTQPAVTNKPYQDLLKVLKQENPQQAYLALLVYFQSQHPDITHLQQIADYTNLDESKKQALLENLMQLELACSNSAHKWSAKALSKLIILHHKITKQATSLAVNNINP</sequence>
<reference evidence="4 5" key="1">
    <citation type="submission" date="2024-02" db="EMBL/GenBank/DDBJ databases">
        <title>Bacteria isolated from the canopy kelp, Nereocystis luetkeana.</title>
        <authorList>
            <person name="Pfister C.A."/>
            <person name="Younker I.T."/>
            <person name="Light S.H."/>
        </authorList>
    </citation>
    <scope>NUCLEOTIDE SEQUENCE [LARGE SCALE GENOMIC DNA]</scope>
    <source>
        <strain evidence="4 5">TI.1.05</strain>
    </source>
</reference>
<dbReference type="PANTHER" id="PTHR40940">
    <property type="entry name" value="PROTEIN BATD-RELATED"/>
    <property type="match status" value="1"/>
</dbReference>
<proteinExistence type="predicted"/>
<name>A0ABU9GLX4_9GAMM</name>
<comment type="caution">
    <text evidence="4">The sequence shown here is derived from an EMBL/GenBank/DDBJ whole genome shotgun (WGS) entry which is preliminary data.</text>
</comment>
<keyword evidence="3" id="KW-0732">Signal</keyword>
<organism evidence="4 5">
    <name type="scientific">Psychromonas aquatilis</name>
    <dbReference type="NCBI Taxonomy" id="2005072"/>
    <lineage>
        <taxon>Bacteria</taxon>
        <taxon>Pseudomonadati</taxon>
        <taxon>Pseudomonadota</taxon>
        <taxon>Gammaproteobacteria</taxon>
        <taxon>Alteromonadales</taxon>
        <taxon>Psychromonadaceae</taxon>
        <taxon>Psychromonas</taxon>
    </lineage>
</organism>
<keyword evidence="2" id="KW-0472">Membrane</keyword>
<evidence type="ECO:0000256" key="3">
    <source>
        <dbReference type="SAM" id="SignalP"/>
    </source>
</evidence>
<dbReference type="RefSeq" id="WP_341596263.1">
    <property type="nucleotide sequence ID" value="NZ_JBAKAZ010000004.1"/>
</dbReference>
<feature type="transmembrane region" description="Helical" evidence="2">
    <location>
        <begin position="431"/>
        <end position="451"/>
    </location>
</feature>
<dbReference type="PANTHER" id="PTHR40940:SF1">
    <property type="entry name" value="PROTEIN BATD"/>
    <property type="match status" value="1"/>
</dbReference>
<protein>
    <submittedName>
        <fullName evidence="4">BatD family protein</fullName>
    </submittedName>
</protein>
<gene>
    <name evidence="4" type="ORF">V6256_01715</name>
</gene>